<gene>
    <name evidence="3" type="ORF">LSG31_15505</name>
</gene>
<evidence type="ECO:0000313" key="4">
    <source>
        <dbReference type="Proteomes" id="UP000830167"/>
    </source>
</evidence>
<keyword evidence="4" id="KW-1185">Reference proteome</keyword>
<evidence type="ECO:0000259" key="2">
    <source>
        <dbReference type="SMART" id="SM00065"/>
    </source>
</evidence>
<dbReference type="InterPro" id="IPR003018">
    <property type="entry name" value="GAF"/>
</dbReference>
<dbReference type="Pfam" id="PF13185">
    <property type="entry name" value="GAF_2"/>
    <property type="match status" value="1"/>
</dbReference>
<evidence type="ECO:0000256" key="1">
    <source>
        <dbReference type="ARBA" id="ARBA00006754"/>
    </source>
</evidence>
<dbReference type="PANTHER" id="PTHR33744:SF1">
    <property type="entry name" value="DNA-BINDING TRANSCRIPTIONAL ACTIVATOR ADER"/>
    <property type="match status" value="1"/>
</dbReference>
<dbReference type="InterPro" id="IPR025736">
    <property type="entry name" value="PucR_C-HTH_dom"/>
</dbReference>
<sequence>MEKIVENVYLFLENKFKNIPIQIWICKPQTSRPDLLYKHGEIGFIPKPGFPIGTGNDRYILDQQHNTTILSLFYPSNYQIIICFLDKQMVLDNKTIEYLYMLLSITYANERIQLKERESETLVESIRSITSSLDVNELLIKIIRNALAVIHAADAGYLQLYDPETDCLLPKTAVGFNENIQSFKVKIGESITGRVFQEGTPVIYHSRSEIYNAMSKISKENFLHIQHATDNKYLKALISVPITMGKKRIGVMTVHQFHQEGKLTDHDVSLLQGFAAQAAIAIHNAQLYTELKMRLEDVTELTNQLMEKNQFLLKRNEVHQTLTQLSLQNKGQDVIISELARMMDRDVFFYDYLEAEYYPKTKTTYPYFVIAEISKILKKNREPFYFDGSESKTANYYIYPILSGTVFLGCFIVDLQRKLSQLDQISIEQGGSILALELVKKRTQAEVYYKKSHEIFKELLQNKDPKFLLTKGKELRLNLSSFLLVVLFEIVYYQDLQNLEATVHRLVSGIKRKISASAALVFGFHNKVTMLCSFADSTRIEEFINLLKSILKEWENNDDPALCVGVSTSYIGIENISICYDEANKALSYLTDRNKIGIMRYDEIGINRLFLNQPPQEIQNFLDEIFYPLRTEKAKSNDLENTLFTYIKLNRSTIQTAEKLHIHTNTLYHRIKKIEELLNINMNDLEDLLKILLACHLQESFKK</sequence>
<comment type="similarity">
    <text evidence="1">Belongs to the CdaR family.</text>
</comment>
<dbReference type="SMART" id="SM00065">
    <property type="entry name" value="GAF"/>
    <property type="match status" value="1"/>
</dbReference>
<dbReference type="RefSeq" id="WP_347435987.1">
    <property type="nucleotide sequence ID" value="NZ_CP089291.1"/>
</dbReference>
<evidence type="ECO:0000313" key="3">
    <source>
        <dbReference type="EMBL" id="UOF89300.1"/>
    </source>
</evidence>
<dbReference type="Gene3D" id="1.10.10.2840">
    <property type="entry name" value="PucR C-terminal helix-turn-helix domain"/>
    <property type="match status" value="1"/>
</dbReference>
<accession>A0ABY4CFN4</accession>
<dbReference type="InterPro" id="IPR041522">
    <property type="entry name" value="CdaR_GGDEF"/>
</dbReference>
<organism evidence="3 4">
    <name type="scientific">Fodinisporobacter ferrooxydans</name>
    <dbReference type="NCBI Taxonomy" id="2901836"/>
    <lineage>
        <taxon>Bacteria</taxon>
        <taxon>Bacillati</taxon>
        <taxon>Bacillota</taxon>
        <taxon>Bacilli</taxon>
        <taxon>Bacillales</taxon>
        <taxon>Alicyclobacillaceae</taxon>
        <taxon>Fodinisporobacter</taxon>
    </lineage>
</organism>
<protein>
    <submittedName>
        <fullName evidence="3">GAF domain-containing protein</fullName>
    </submittedName>
</protein>
<reference evidence="3" key="1">
    <citation type="submission" date="2021-12" db="EMBL/GenBank/DDBJ databases">
        <title>Alicyclobacillaceae gen. nov., sp. nov., isolated from chalcocite enrichment system.</title>
        <authorList>
            <person name="Jiang Z."/>
        </authorList>
    </citation>
    <scope>NUCLEOTIDE SEQUENCE</scope>
    <source>
        <strain evidence="3">MYW30-H2</strain>
    </source>
</reference>
<dbReference type="SUPFAM" id="SSF55781">
    <property type="entry name" value="GAF domain-like"/>
    <property type="match status" value="1"/>
</dbReference>
<name>A0ABY4CFN4_9BACL</name>
<dbReference type="Pfam" id="PF13556">
    <property type="entry name" value="HTH_30"/>
    <property type="match status" value="1"/>
</dbReference>
<dbReference type="PANTHER" id="PTHR33744">
    <property type="entry name" value="CARBOHYDRATE DIACID REGULATOR"/>
    <property type="match status" value="1"/>
</dbReference>
<feature type="domain" description="GAF" evidence="2">
    <location>
        <begin position="138"/>
        <end position="292"/>
    </location>
</feature>
<dbReference type="InterPro" id="IPR042070">
    <property type="entry name" value="PucR_C-HTH_sf"/>
</dbReference>
<dbReference type="EMBL" id="CP089291">
    <property type="protein sequence ID" value="UOF89300.1"/>
    <property type="molecule type" value="Genomic_DNA"/>
</dbReference>
<dbReference type="Gene3D" id="3.30.450.40">
    <property type="match status" value="1"/>
</dbReference>
<dbReference type="Pfam" id="PF17853">
    <property type="entry name" value="GGDEF_2"/>
    <property type="match status" value="1"/>
</dbReference>
<proteinExistence type="inferred from homology"/>
<dbReference type="InterPro" id="IPR029016">
    <property type="entry name" value="GAF-like_dom_sf"/>
</dbReference>
<dbReference type="Proteomes" id="UP000830167">
    <property type="component" value="Chromosome"/>
</dbReference>
<dbReference type="InterPro" id="IPR051448">
    <property type="entry name" value="CdaR-like_regulators"/>
</dbReference>